<reference evidence="1 2" key="1">
    <citation type="journal article" date="2019" name="Int. J. Syst. Evol. Microbiol.">
        <title>The Global Catalogue of Microorganisms (GCM) 10K type strain sequencing project: providing services to taxonomists for standard genome sequencing and annotation.</title>
        <authorList>
            <consortium name="The Broad Institute Genomics Platform"/>
            <consortium name="The Broad Institute Genome Sequencing Center for Infectious Disease"/>
            <person name="Wu L."/>
            <person name="Ma J."/>
        </authorList>
    </citation>
    <scope>NUCLEOTIDE SEQUENCE [LARGE SCALE GENOMIC DNA]</scope>
    <source>
        <strain evidence="1 2">JCM 6242</strain>
    </source>
</reference>
<proteinExistence type="predicted"/>
<organism evidence="1 2">
    <name type="scientific">Streptosporangium fragile</name>
    <dbReference type="NCBI Taxonomy" id="46186"/>
    <lineage>
        <taxon>Bacteria</taxon>
        <taxon>Bacillati</taxon>
        <taxon>Actinomycetota</taxon>
        <taxon>Actinomycetes</taxon>
        <taxon>Streptosporangiales</taxon>
        <taxon>Streptosporangiaceae</taxon>
        <taxon>Streptosporangium</taxon>
    </lineage>
</organism>
<gene>
    <name evidence="1" type="ORF">GCM10010517_61220</name>
</gene>
<protein>
    <recommendedName>
        <fullName evidence="3">WD40 repeat domain-containing protein</fullName>
    </recommendedName>
</protein>
<name>A0ABN3W4Q0_9ACTN</name>
<evidence type="ECO:0000313" key="1">
    <source>
        <dbReference type="EMBL" id="GAA2896255.1"/>
    </source>
</evidence>
<evidence type="ECO:0000313" key="2">
    <source>
        <dbReference type="Proteomes" id="UP001500831"/>
    </source>
</evidence>
<keyword evidence="2" id="KW-1185">Reference proteome</keyword>
<dbReference type="Proteomes" id="UP001500831">
    <property type="component" value="Unassembled WGS sequence"/>
</dbReference>
<accession>A0ABN3W4Q0</accession>
<comment type="caution">
    <text evidence="1">The sequence shown here is derived from an EMBL/GenBank/DDBJ whole genome shotgun (WGS) entry which is preliminary data.</text>
</comment>
<dbReference type="SUPFAM" id="SSF82171">
    <property type="entry name" value="DPP6 N-terminal domain-like"/>
    <property type="match status" value="1"/>
</dbReference>
<dbReference type="EMBL" id="BAAAVI010000057">
    <property type="protein sequence ID" value="GAA2896255.1"/>
    <property type="molecule type" value="Genomic_DNA"/>
</dbReference>
<evidence type="ECO:0008006" key="3">
    <source>
        <dbReference type="Google" id="ProtNLM"/>
    </source>
</evidence>
<sequence length="366" mass="39407">MVAGATAAVVAAAVTVPVLLPEAAPDVSGSAVAVLSAPDPSTETAADPDSSPPKTLVAAGRAAVYAYYTWEEVKISADRQVKKLTWNRYDRDKGVYEKTPWAWLDVARGGEAAAFLEQVPAKRVGVLTGRDAEVRWIDLERPAAAVHWSPDATKLLLTNYSANPDESYIPEGNSRMLMPSSRIGFTVVDLADGRAVFRARGADPDEPPTDRDDFSWSADGTLVWENHASPPPTKKFYDLEGNERPVPYGTAETYQQDELSPGGTRLIVGNTGQGAGLGIRDVASGRTTPLTPVSGYLIEQIEAWADEDRLIVWACEQKGANGCVGGEFRNRLLLVDLKGGDPVPLSGFRENSQKAGKSWVPIFTPR</sequence>